<proteinExistence type="inferred from homology"/>
<dbReference type="GO" id="GO:0005737">
    <property type="term" value="C:cytoplasm"/>
    <property type="evidence" value="ECO:0007669"/>
    <property type="project" value="UniProtKB-SubCell"/>
</dbReference>
<evidence type="ECO:0000256" key="4">
    <source>
        <dbReference type="ARBA" id="ARBA00018517"/>
    </source>
</evidence>
<dbReference type="GO" id="GO:0071164">
    <property type="term" value="F:RNA cap trimethylguanosine synthase activity"/>
    <property type="evidence" value="ECO:0007669"/>
    <property type="project" value="TreeGrafter"/>
</dbReference>
<sequence length="890" mass="101592">MLGILSFAIMINQVKWHSGPIAEIFFHQGAEEEMTIHCFYSRAFVNDRELYRSDFKSLQNQTLGGPRVCLEEDEDVESSCSEEEEEAVLDEETMLMISLGLPVAFASSSLQSRASKNGYRVKRSSGTERWENADNKTTPLVMEGQEREEEPEEEEREEEPEEEEREEEPEEEEPEEEEHEEECEEKEREEEECEEAEVKAVVDETFTEPESNTDHAWLQYWNLHGESLLWTSWVEKHSEFSSASPPAPWACSEWREKWEEHANQTYGYYWEQFNYWASQGWTTAETIGADAARDEEPHAEEHREQLDVMEPEKEGQESCCDHTSGEVERFPEENPADITELVSSLNLETEKRERDDRNKTLHCSYADEPNDGEDRERPASSGSAGTEKSNEKPKSSTQPNRDGQPAKSGSKEDDSDEDEPSERKAKMKRSHELDVDELAQMPPDEAWESLGLKRDPRHKFVSVLKFRRTPERTPRKAKWRQKATCRINKHVFFTEDGETAEPKINKTLEKVQNFLQTVRTENEPEKKAAPGLDRTGDGHGAPNPRECQEETLEEFKETTQLGEHGECEERLFSKQQVVTEPEAGPLTEPEQESHVPSDCNEQEHGREQIPLDIPDFLLPDAPEEDNGAENEKSSAEKKKKKKKAGNRRRRRRDVGADMPPEIAAEPELAKYWAQRYRLFSRFDEGIKLDHEGWFSVTPEKIAEHIARRVQGASEALVIVDAFCGVGGNAIQFALTGNTVIAVDIDPVRLALARHNAAVYGVSERIDFIQADFLQVAPRLRADVVFLSPPWGGPEYLSADVFNIETMMSPDGYPLPCVPLKFLDPPHTFEIFRLAKMISENVVYFLPRNADMEQIASLAGPGGKVEVEQNFLNNKLKTITAYFGNLIKSDS</sequence>
<feature type="region of interest" description="Disordered" evidence="23">
    <location>
        <begin position="116"/>
        <end position="196"/>
    </location>
</feature>
<evidence type="ECO:0000256" key="12">
    <source>
        <dbReference type="ARBA" id="ARBA00023242"/>
    </source>
</evidence>
<name>A0A7J6A4G2_AMEME</name>
<comment type="catalytic activity">
    <reaction evidence="14">
        <text>a 5'-end (N(2),N(7)-dimethyl 5'-triphosphoguanosine)-ribonucleoside in snoRNA + S-adenosyl-L-methionine = a 5'-end (N(2),N(2),N(7)-trimethyl 5'-triphosphoguanosine)-ribonucleoside in snoRNA + S-adenosyl-L-homocysteine + H(+)</text>
        <dbReference type="Rhea" id="RHEA:78507"/>
        <dbReference type="Rhea" id="RHEA-COMP:19088"/>
        <dbReference type="Rhea" id="RHEA-COMP:19090"/>
        <dbReference type="ChEBI" id="CHEBI:15378"/>
        <dbReference type="ChEBI" id="CHEBI:57856"/>
        <dbReference type="ChEBI" id="CHEBI:59789"/>
        <dbReference type="ChEBI" id="CHEBI:167623"/>
        <dbReference type="ChEBI" id="CHEBI:172880"/>
    </reaction>
    <physiologicalReaction direction="left-to-right" evidence="14">
        <dbReference type="Rhea" id="RHEA:78508"/>
    </physiologicalReaction>
</comment>
<dbReference type="Gene3D" id="3.40.50.150">
    <property type="entry name" value="Vaccinia Virus protein VP39"/>
    <property type="match status" value="1"/>
</dbReference>
<keyword evidence="7" id="KW-0489">Methyltransferase</keyword>
<keyword evidence="10" id="KW-0805">Transcription regulation</keyword>
<evidence type="ECO:0000313" key="24">
    <source>
        <dbReference type="EMBL" id="KAF4076849.1"/>
    </source>
</evidence>
<comment type="catalytic activity">
    <reaction evidence="16">
        <text>a 5'-end (N(2),N(7)-dimethyl 5'-triphosphoguanosine)-ribonucleoside in snRNA + S-adenosyl-L-methionine = a 5'-end (N(2),N(2),N(7)-trimethyl 5'-triphosphoguanosine)-ribonucleoside in snRNA + S-adenosyl-L-homocysteine + H(+)</text>
        <dbReference type="Rhea" id="RHEA:78479"/>
        <dbReference type="Rhea" id="RHEA-COMP:19087"/>
        <dbReference type="Rhea" id="RHEA-COMP:19089"/>
        <dbReference type="ChEBI" id="CHEBI:15378"/>
        <dbReference type="ChEBI" id="CHEBI:57856"/>
        <dbReference type="ChEBI" id="CHEBI:59789"/>
        <dbReference type="ChEBI" id="CHEBI:167623"/>
        <dbReference type="ChEBI" id="CHEBI:172880"/>
    </reaction>
    <physiologicalReaction direction="left-to-right" evidence="16">
        <dbReference type="Rhea" id="RHEA:78480"/>
    </physiologicalReaction>
</comment>
<feature type="compositionally biased region" description="Basic and acidic residues" evidence="23">
    <location>
        <begin position="553"/>
        <end position="572"/>
    </location>
</feature>
<comment type="similarity">
    <text evidence="13">Belongs to the methyltransferase superfamily. Trimethylguanosine synthase family.</text>
</comment>
<keyword evidence="11" id="KW-0804">Transcription</keyword>
<dbReference type="AlphaFoldDB" id="A0A7J6A4G2"/>
<evidence type="ECO:0000256" key="13">
    <source>
        <dbReference type="ARBA" id="ARBA00025783"/>
    </source>
</evidence>
<evidence type="ECO:0000256" key="11">
    <source>
        <dbReference type="ARBA" id="ARBA00023163"/>
    </source>
</evidence>
<dbReference type="FunFam" id="3.40.50.150:FF:000066">
    <property type="entry name" value="Trimethylguanosine synthase 1"/>
    <property type="match status" value="1"/>
</dbReference>
<gene>
    <name evidence="24" type="ORF">AMELA_G00219810</name>
</gene>
<evidence type="ECO:0000256" key="8">
    <source>
        <dbReference type="ARBA" id="ARBA00022679"/>
    </source>
</evidence>
<feature type="compositionally biased region" description="Acidic residues" evidence="23">
    <location>
        <begin position="146"/>
        <end position="195"/>
    </location>
</feature>
<feature type="region of interest" description="Disordered" evidence="23">
    <location>
        <begin position="517"/>
        <end position="659"/>
    </location>
</feature>
<comment type="catalytic activity">
    <reaction evidence="15">
        <text>a 5'-end (N(7)-methyl 5'-triphosphoguanosine)-ribonucleoside in snoRNA + S-adenosyl-L-methionine = a 5'-end (N(2),N(7)-dimethyl 5'-triphosphoguanosine)-ribonucleoside in snoRNA + S-adenosyl-L-homocysteine + H(+)</text>
        <dbReference type="Rhea" id="RHEA:78475"/>
        <dbReference type="Rhea" id="RHEA-COMP:19086"/>
        <dbReference type="Rhea" id="RHEA-COMP:19088"/>
        <dbReference type="ChEBI" id="CHEBI:15378"/>
        <dbReference type="ChEBI" id="CHEBI:57856"/>
        <dbReference type="ChEBI" id="CHEBI:59789"/>
        <dbReference type="ChEBI" id="CHEBI:156461"/>
        <dbReference type="ChEBI" id="CHEBI:172880"/>
    </reaction>
    <physiologicalReaction direction="left-to-right" evidence="15">
        <dbReference type="Rhea" id="RHEA:78476"/>
    </physiologicalReaction>
</comment>
<protein>
    <recommendedName>
        <fullName evidence="4">Trimethylguanosine synthase</fullName>
    </recommendedName>
    <alternativeName>
        <fullName evidence="18">Cap-specific guanine-N(2) methyltransferase</fullName>
    </alternativeName>
    <alternativeName>
        <fullName evidence="21">Nuclear receptor coactivator 6-interacting protein</fullName>
    </alternativeName>
    <alternativeName>
        <fullName evidence="22">PRIP-interacting protein with methyltransferase motif</fullName>
    </alternativeName>
</protein>
<keyword evidence="8" id="KW-0808">Transferase</keyword>
<comment type="function">
    <text evidence="19">Catalyzes the 2 serial methylation steps for the conversion of the 7-monomethylguanosine (m(7)G) caps of snRNAs and snoRNAs to a 2,2,7-trimethylguanosine (m(2,2,7)G) cap structure. The enzyme is specific for guanine, and N7 methylation must precede N2 methylation. Hypermethylation of the m7G cap of U snRNAs leads to their concentration in nuclear foci, their colocalization with coilin and the formation of canonical Cajal bodies (CBs). Plays a role in transcriptional regulation.</text>
</comment>
<evidence type="ECO:0000256" key="10">
    <source>
        <dbReference type="ARBA" id="ARBA00023015"/>
    </source>
</evidence>
<evidence type="ECO:0000256" key="14">
    <source>
        <dbReference type="ARBA" id="ARBA00047418"/>
    </source>
</evidence>
<evidence type="ECO:0000256" key="16">
    <source>
        <dbReference type="ARBA" id="ARBA00048763"/>
    </source>
</evidence>
<evidence type="ECO:0000256" key="2">
    <source>
        <dbReference type="ARBA" id="ARBA00004496"/>
    </source>
</evidence>
<dbReference type="InterPro" id="IPR029063">
    <property type="entry name" value="SAM-dependent_MTases_sf"/>
</dbReference>
<evidence type="ECO:0000256" key="21">
    <source>
        <dbReference type="ARBA" id="ARBA00079339"/>
    </source>
</evidence>
<evidence type="ECO:0000256" key="22">
    <source>
        <dbReference type="ARBA" id="ARBA00081504"/>
    </source>
</evidence>
<feature type="compositionally biased region" description="Basic and acidic residues" evidence="23">
    <location>
        <begin position="125"/>
        <end position="134"/>
    </location>
</feature>
<evidence type="ECO:0000256" key="5">
    <source>
        <dbReference type="ARBA" id="ARBA00022490"/>
    </source>
</evidence>
<dbReference type="Pfam" id="PF09445">
    <property type="entry name" value="Methyltransf_15"/>
    <property type="match status" value="1"/>
</dbReference>
<keyword evidence="6" id="KW-0597">Phosphoprotein</keyword>
<accession>A0A7J6A4G2</accession>
<comment type="caution">
    <text evidence="24">The sequence shown here is derived from an EMBL/GenBank/DDBJ whole genome shotgun (WGS) entry which is preliminary data.</text>
</comment>
<dbReference type="InterPro" id="IPR019012">
    <property type="entry name" value="RNA_cap_Gua-N2-MeTrfase"/>
</dbReference>
<evidence type="ECO:0000256" key="17">
    <source>
        <dbReference type="ARBA" id="ARBA00049075"/>
    </source>
</evidence>
<comment type="subcellular location">
    <subcellularLocation>
        <location evidence="2">Cytoplasm</location>
    </subcellularLocation>
    <subcellularLocation>
        <location evidence="1">Nucleus</location>
        <location evidence="1">Cajal body</location>
    </subcellularLocation>
    <subcellularLocation>
        <location evidence="3">Nucleus</location>
        <location evidence="3">Nucleolus</location>
    </subcellularLocation>
</comment>
<evidence type="ECO:0000256" key="23">
    <source>
        <dbReference type="SAM" id="MobiDB-lite"/>
    </source>
</evidence>
<dbReference type="PANTHER" id="PTHR14741">
    <property type="entry name" value="S-ADENOSYLMETHIONINE-DEPENDENT METHYLTRANSFERASE RELATED"/>
    <property type="match status" value="1"/>
</dbReference>
<keyword evidence="9" id="KW-0949">S-adenosyl-L-methionine</keyword>
<evidence type="ECO:0000256" key="9">
    <source>
        <dbReference type="ARBA" id="ARBA00022691"/>
    </source>
</evidence>
<evidence type="ECO:0000256" key="19">
    <source>
        <dbReference type="ARBA" id="ARBA00057179"/>
    </source>
</evidence>
<dbReference type="Proteomes" id="UP000593565">
    <property type="component" value="Unassembled WGS sequence"/>
</dbReference>
<dbReference type="EMBL" id="JAAGNN010000019">
    <property type="protein sequence ID" value="KAF4076849.1"/>
    <property type="molecule type" value="Genomic_DNA"/>
</dbReference>
<keyword evidence="5" id="KW-0963">Cytoplasm</keyword>
<evidence type="ECO:0000256" key="15">
    <source>
        <dbReference type="ARBA" id="ARBA00048740"/>
    </source>
</evidence>
<dbReference type="GO" id="GO:0015030">
    <property type="term" value="C:Cajal body"/>
    <property type="evidence" value="ECO:0007669"/>
    <property type="project" value="UniProtKB-SubCell"/>
</dbReference>
<comment type="subunit">
    <text evidence="20">May form homooligomers. Interacts with CREBBP/CBP, EED/WAIT1, EP300/P300, NCOA6/PRIP, PPARBP/PBP and SMN.</text>
</comment>
<feature type="compositionally biased region" description="Basic and acidic residues" evidence="23">
    <location>
        <begin position="291"/>
        <end position="332"/>
    </location>
</feature>
<keyword evidence="12" id="KW-0539">Nucleus</keyword>
<reference evidence="24 25" key="1">
    <citation type="submission" date="2020-02" db="EMBL/GenBank/DDBJ databases">
        <title>A chromosome-scale genome assembly of the black bullhead catfish (Ameiurus melas).</title>
        <authorList>
            <person name="Wen M."/>
            <person name="Zham M."/>
            <person name="Cabau C."/>
            <person name="Klopp C."/>
            <person name="Donnadieu C."/>
            <person name="Roques C."/>
            <person name="Bouchez O."/>
            <person name="Lampietro C."/>
            <person name="Jouanno E."/>
            <person name="Herpin A."/>
            <person name="Louis A."/>
            <person name="Berthelot C."/>
            <person name="Parey E."/>
            <person name="Roest-Crollius H."/>
            <person name="Braasch I."/>
            <person name="Postlethwait J."/>
            <person name="Robinson-Rechavi M."/>
            <person name="Echchiki A."/>
            <person name="Begum T."/>
            <person name="Montfort J."/>
            <person name="Schartl M."/>
            <person name="Bobe J."/>
            <person name="Guiguen Y."/>
        </authorList>
    </citation>
    <scope>NUCLEOTIDE SEQUENCE [LARGE SCALE GENOMIC DNA]</scope>
    <source>
        <strain evidence="24">M_S1</strain>
        <tissue evidence="24">Blood</tissue>
    </source>
</reference>
<dbReference type="SUPFAM" id="SSF53335">
    <property type="entry name" value="S-adenosyl-L-methionine-dependent methyltransferases"/>
    <property type="match status" value="1"/>
</dbReference>
<dbReference type="GO" id="GO:0005730">
    <property type="term" value="C:nucleolus"/>
    <property type="evidence" value="ECO:0007669"/>
    <property type="project" value="UniProtKB-SubCell"/>
</dbReference>
<evidence type="ECO:0000313" key="25">
    <source>
        <dbReference type="Proteomes" id="UP000593565"/>
    </source>
</evidence>
<comment type="catalytic activity">
    <reaction evidence="17">
        <text>a 5'-end (N(7)-methyl 5'-triphosphoguanosine)-ribonucleoside in snRNA + S-adenosyl-L-methionine = a 5'-end (N(2),N(7)-dimethyl 5'-triphosphoguanosine)-ribonucleoside in snRNA + S-adenosyl-L-homocysteine + H(+)</text>
        <dbReference type="Rhea" id="RHEA:78471"/>
        <dbReference type="Rhea" id="RHEA-COMP:19085"/>
        <dbReference type="Rhea" id="RHEA-COMP:19087"/>
        <dbReference type="ChEBI" id="CHEBI:15378"/>
        <dbReference type="ChEBI" id="CHEBI:57856"/>
        <dbReference type="ChEBI" id="CHEBI:59789"/>
        <dbReference type="ChEBI" id="CHEBI:156461"/>
        <dbReference type="ChEBI" id="CHEBI:172880"/>
    </reaction>
    <physiologicalReaction direction="left-to-right" evidence="17">
        <dbReference type="Rhea" id="RHEA:78472"/>
    </physiologicalReaction>
</comment>
<evidence type="ECO:0000256" key="18">
    <source>
        <dbReference type="ARBA" id="ARBA00049790"/>
    </source>
</evidence>
<keyword evidence="25" id="KW-1185">Reference proteome</keyword>
<evidence type="ECO:0000256" key="3">
    <source>
        <dbReference type="ARBA" id="ARBA00004604"/>
    </source>
</evidence>
<evidence type="ECO:0000256" key="7">
    <source>
        <dbReference type="ARBA" id="ARBA00022603"/>
    </source>
</evidence>
<organism evidence="24 25">
    <name type="scientific">Ameiurus melas</name>
    <name type="common">Black bullhead</name>
    <name type="synonym">Silurus melas</name>
    <dbReference type="NCBI Taxonomy" id="219545"/>
    <lineage>
        <taxon>Eukaryota</taxon>
        <taxon>Metazoa</taxon>
        <taxon>Chordata</taxon>
        <taxon>Craniata</taxon>
        <taxon>Vertebrata</taxon>
        <taxon>Euteleostomi</taxon>
        <taxon>Actinopterygii</taxon>
        <taxon>Neopterygii</taxon>
        <taxon>Teleostei</taxon>
        <taxon>Ostariophysi</taxon>
        <taxon>Siluriformes</taxon>
        <taxon>Ictaluridae</taxon>
        <taxon>Ameiurus</taxon>
    </lineage>
</organism>
<dbReference type="CDD" id="cd02440">
    <property type="entry name" value="AdoMet_MTases"/>
    <property type="match status" value="1"/>
</dbReference>
<feature type="compositionally biased region" description="Basic and acidic residues" evidence="23">
    <location>
        <begin position="591"/>
        <end position="609"/>
    </location>
</feature>
<feature type="compositionally biased region" description="Basic residues" evidence="23">
    <location>
        <begin position="637"/>
        <end position="652"/>
    </location>
</feature>
<evidence type="ECO:0000256" key="1">
    <source>
        <dbReference type="ARBA" id="ARBA00004408"/>
    </source>
</evidence>
<dbReference type="PANTHER" id="PTHR14741:SF32">
    <property type="entry name" value="TRIMETHYLGUANOSINE SYNTHASE"/>
    <property type="match status" value="1"/>
</dbReference>
<feature type="region of interest" description="Disordered" evidence="23">
    <location>
        <begin position="290"/>
        <end position="454"/>
    </location>
</feature>
<evidence type="ECO:0000256" key="20">
    <source>
        <dbReference type="ARBA" id="ARBA00064494"/>
    </source>
</evidence>
<evidence type="ECO:0000256" key="6">
    <source>
        <dbReference type="ARBA" id="ARBA00022553"/>
    </source>
</evidence>
<feature type="compositionally biased region" description="Basic and acidic residues" evidence="23">
    <location>
        <begin position="348"/>
        <end position="359"/>
    </location>
</feature>